<keyword evidence="3" id="KW-1185">Reference proteome</keyword>
<dbReference type="PANTHER" id="PTHR34293:SF1">
    <property type="entry name" value="HTH-TYPE TRANSCRIPTIONAL REGULATOR TRMBL2"/>
    <property type="match status" value="1"/>
</dbReference>
<dbReference type="Proteomes" id="UP001500194">
    <property type="component" value="Unassembled WGS sequence"/>
</dbReference>
<dbReference type="InterPro" id="IPR002831">
    <property type="entry name" value="Tscrpt_reg_TrmB_N"/>
</dbReference>
<dbReference type="PANTHER" id="PTHR34293">
    <property type="entry name" value="HTH-TYPE TRANSCRIPTIONAL REGULATOR TRMBL2"/>
    <property type="match status" value="1"/>
</dbReference>
<organism evidence="2 3">
    <name type="scientific">Salarchaeum japonicum</name>
    <dbReference type="NCBI Taxonomy" id="555573"/>
    <lineage>
        <taxon>Archaea</taxon>
        <taxon>Methanobacteriati</taxon>
        <taxon>Methanobacteriota</taxon>
        <taxon>Stenosarchaea group</taxon>
        <taxon>Halobacteria</taxon>
        <taxon>Halobacteriales</taxon>
        <taxon>Halobacteriaceae</taxon>
    </lineage>
</organism>
<dbReference type="GeneID" id="68573254"/>
<feature type="domain" description="Transcription regulator TrmB N-terminal" evidence="1">
    <location>
        <begin position="10"/>
        <end position="76"/>
    </location>
</feature>
<accession>A0AAV3T3M1</accession>
<gene>
    <name evidence="2" type="ORF">GCM10009019_20660</name>
</gene>
<dbReference type="AlphaFoldDB" id="A0AAV3T3M1"/>
<dbReference type="RefSeq" id="WP_227259875.1">
    <property type="nucleotide sequence ID" value="NZ_BAAADU010000002.1"/>
</dbReference>
<dbReference type="InterPro" id="IPR036390">
    <property type="entry name" value="WH_DNA-bd_sf"/>
</dbReference>
<dbReference type="Pfam" id="PF01978">
    <property type="entry name" value="TrmB"/>
    <property type="match status" value="1"/>
</dbReference>
<comment type="caution">
    <text evidence="2">The sequence shown here is derived from an EMBL/GenBank/DDBJ whole genome shotgun (WGS) entry which is preliminary data.</text>
</comment>
<dbReference type="Gene3D" id="1.10.10.10">
    <property type="entry name" value="Winged helix-like DNA-binding domain superfamily/Winged helix DNA-binding domain"/>
    <property type="match status" value="1"/>
</dbReference>
<reference evidence="2 3" key="1">
    <citation type="journal article" date="2019" name="Int. J. Syst. Evol. Microbiol.">
        <title>The Global Catalogue of Microorganisms (GCM) 10K type strain sequencing project: providing services to taxonomists for standard genome sequencing and annotation.</title>
        <authorList>
            <consortium name="The Broad Institute Genomics Platform"/>
            <consortium name="The Broad Institute Genome Sequencing Center for Infectious Disease"/>
            <person name="Wu L."/>
            <person name="Ma J."/>
        </authorList>
    </citation>
    <scope>NUCLEOTIDE SEQUENCE [LARGE SCALE GENOMIC DNA]</scope>
    <source>
        <strain evidence="2 3">JCM 16327</strain>
    </source>
</reference>
<protein>
    <recommendedName>
        <fullName evidence="1">Transcription regulator TrmB N-terminal domain-containing protein</fullName>
    </recommendedName>
</protein>
<proteinExistence type="predicted"/>
<evidence type="ECO:0000313" key="3">
    <source>
        <dbReference type="Proteomes" id="UP001500194"/>
    </source>
</evidence>
<evidence type="ECO:0000313" key="2">
    <source>
        <dbReference type="EMBL" id="GAA0656548.1"/>
    </source>
</evidence>
<sequence length="250" mass="26841">MSTRDAVAALKRLGLPNYQARVFVALQELGTATAQEVSDASEVPRSQVYGAADALVERGLAELVESSPKQYRAVSLDAARTQLTERLERERDAAFDHLEDLRATATNRETTGAVATLRGRQPISDRIADLVEDATESVFLVAPAERSVTDGIEAALRDRAADGLAVTVLSAEPSARERFADAPIRVLVMDDDHPADFAGRALMVDDETVLLAAATDGGSGEEAMWTEHSSIGRILARFMQSGVDSGMNRT</sequence>
<dbReference type="SUPFAM" id="SSF46785">
    <property type="entry name" value="Winged helix' DNA-binding domain"/>
    <property type="match status" value="1"/>
</dbReference>
<dbReference type="InterPro" id="IPR051797">
    <property type="entry name" value="TrmB-like"/>
</dbReference>
<dbReference type="InterPro" id="IPR036388">
    <property type="entry name" value="WH-like_DNA-bd_sf"/>
</dbReference>
<dbReference type="EMBL" id="BAAADU010000002">
    <property type="protein sequence ID" value="GAA0656548.1"/>
    <property type="molecule type" value="Genomic_DNA"/>
</dbReference>
<name>A0AAV3T3M1_9EURY</name>
<evidence type="ECO:0000259" key="1">
    <source>
        <dbReference type="Pfam" id="PF01978"/>
    </source>
</evidence>